<gene>
    <name evidence="2" type="ORF">MNOR_LOCUS31757</name>
</gene>
<protein>
    <submittedName>
        <fullName evidence="2">Uncharacterized protein</fullName>
    </submittedName>
</protein>
<comment type="caution">
    <text evidence="2">The sequence shown here is derived from an EMBL/GenBank/DDBJ whole genome shotgun (WGS) entry which is preliminary data.</text>
</comment>
<feature type="transmembrane region" description="Helical" evidence="1">
    <location>
        <begin position="107"/>
        <end position="128"/>
    </location>
</feature>
<dbReference type="Proteomes" id="UP001497623">
    <property type="component" value="Unassembled WGS sequence"/>
</dbReference>
<dbReference type="InterPro" id="IPR040350">
    <property type="entry name" value="TMEM272"/>
</dbReference>
<evidence type="ECO:0000313" key="3">
    <source>
        <dbReference type="Proteomes" id="UP001497623"/>
    </source>
</evidence>
<evidence type="ECO:0000313" key="2">
    <source>
        <dbReference type="EMBL" id="CAL4156712.1"/>
    </source>
</evidence>
<keyword evidence="1" id="KW-0812">Transmembrane</keyword>
<feature type="transmembrane region" description="Helical" evidence="1">
    <location>
        <begin position="74"/>
        <end position="95"/>
    </location>
</feature>
<feature type="non-terminal residue" evidence="2">
    <location>
        <position position="1"/>
    </location>
</feature>
<organism evidence="2 3">
    <name type="scientific">Meganyctiphanes norvegica</name>
    <name type="common">Northern krill</name>
    <name type="synonym">Thysanopoda norvegica</name>
    <dbReference type="NCBI Taxonomy" id="48144"/>
    <lineage>
        <taxon>Eukaryota</taxon>
        <taxon>Metazoa</taxon>
        <taxon>Ecdysozoa</taxon>
        <taxon>Arthropoda</taxon>
        <taxon>Crustacea</taxon>
        <taxon>Multicrustacea</taxon>
        <taxon>Malacostraca</taxon>
        <taxon>Eumalacostraca</taxon>
        <taxon>Eucarida</taxon>
        <taxon>Euphausiacea</taxon>
        <taxon>Euphausiidae</taxon>
        <taxon>Meganyctiphanes</taxon>
    </lineage>
</organism>
<keyword evidence="1" id="KW-1133">Transmembrane helix</keyword>
<keyword evidence="1" id="KW-0472">Membrane</keyword>
<dbReference type="AlphaFoldDB" id="A0AAV2S150"/>
<feature type="transmembrane region" description="Helical" evidence="1">
    <location>
        <begin position="166"/>
        <end position="191"/>
    </location>
</feature>
<name>A0AAV2S150_MEGNR</name>
<sequence length="228" mass="25914">TRSKMSSKADLQTPLLPKTLQTGKEFCNLAHCNEDTKYIKWPKIFSIILNITLSIVLIVIGGVYKEECPVQPMIPIWCIVHGSLSLISLFLEFVIILRGDGQGKIVILVRLIHAWLPILFIIGCIYTYSNYQPQYVAPKREVITYRPSEYCNKVVYQFTFWYITTYFIIMAAVFIFSTCCCCCIIIGGLLTKSGQSTNSKMNVENETSVKIETTQTEEYGTFQSNPQA</sequence>
<keyword evidence="3" id="KW-1185">Reference proteome</keyword>
<feature type="transmembrane region" description="Helical" evidence="1">
    <location>
        <begin position="44"/>
        <end position="62"/>
    </location>
</feature>
<proteinExistence type="predicted"/>
<dbReference type="EMBL" id="CAXKWB010041636">
    <property type="protein sequence ID" value="CAL4156712.1"/>
    <property type="molecule type" value="Genomic_DNA"/>
</dbReference>
<evidence type="ECO:0000256" key="1">
    <source>
        <dbReference type="SAM" id="Phobius"/>
    </source>
</evidence>
<dbReference type="PANTHER" id="PTHR33444">
    <property type="entry name" value="SI:DKEY-19B23.12-RELATED"/>
    <property type="match status" value="1"/>
</dbReference>
<accession>A0AAV2S150</accession>
<dbReference type="PANTHER" id="PTHR33444:SF2">
    <property type="entry name" value="MARVEL DOMAIN-CONTAINING PROTEIN"/>
    <property type="match status" value="1"/>
</dbReference>
<reference evidence="2 3" key="1">
    <citation type="submission" date="2024-05" db="EMBL/GenBank/DDBJ databases">
        <authorList>
            <person name="Wallberg A."/>
        </authorList>
    </citation>
    <scope>NUCLEOTIDE SEQUENCE [LARGE SCALE GENOMIC DNA]</scope>
</reference>